<dbReference type="OrthoDB" id="61122at2"/>
<dbReference type="AlphaFoldDB" id="A0A4V1RPJ5"/>
<keyword evidence="6 7" id="KW-0472">Membrane</keyword>
<name>A0A4V1RPJ5_9ACTN</name>
<feature type="transmembrane region" description="Helical" evidence="7">
    <location>
        <begin position="172"/>
        <end position="193"/>
    </location>
</feature>
<dbReference type="Proteomes" id="UP000291101">
    <property type="component" value="Unassembled WGS sequence"/>
</dbReference>
<evidence type="ECO:0000256" key="4">
    <source>
        <dbReference type="ARBA" id="ARBA00022692"/>
    </source>
</evidence>
<protein>
    <submittedName>
        <fullName evidence="9">Carbohydrate ABC transporter permease</fullName>
    </submittedName>
</protein>
<dbReference type="Gene3D" id="1.10.3720.10">
    <property type="entry name" value="MetI-like"/>
    <property type="match status" value="1"/>
</dbReference>
<keyword evidence="10" id="KW-1185">Reference proteome</keyword>
<dbReference type="InterPro" id="IPR000515">
    <property type="entry name" value="MetI-like"/>
</dbReference>
<dbReference type="InterPro" id="IPR035906">
    <property type="entry name" value="MetI-like_sf"/>
</dbReference>
<sequence length="312" mass="34707">MSGIDSVLVATVPPLGDKQAPPKRKEGGVLSKRRGALVTVIIALLALAWLFPLLWALINSFREYEYTQANGYLSFGGWTTSNYEQAWTQGNFGLHMKNSLLITVPAVVLTLWLSSMVAFVLARFSYRFNLALLGVFLAANLLPPQALLIPVFRMFREIPLPYFMSDSGSMLNSFWALILVNTAFQMGFCTFVLSNYMKTLPYEIYESAELDGASVWRQYWQLTMPLVRPALAALATLQVTWVYNEFFWATVLIQQGDKLPVTSALNNLRGQFFTDTNLVAAGSIIVALPVLVVFFALQKQFVSGLTLGSTKG</sequence>
<dbReference type="PANTHER" id="PTHR43744">
    <property type="entry name" value="ABC TRANSPORTER PERMEASE PROTEIN MG189-RELATED-RELATED"/>
    <property type="match status" value="1"/>
</dbReference>
<evidence type="ECO:0000256" key="7">
    <source>
        <dbReference type="RuleBase" id="RU363032"/>
    </source>
</evidence>
<keyword evidence="3" id="KW-1003">Cell membrane</keyword>
<feature type="transmembrane region" description="Helical" evidence="7">
    <location>
        <begin position="35"/>
        <end position="58"/>
    </location>
</feature>
<comment type="caution">
    <text evidence="9">The sequence shown here is derived from an EMBL/GenBank/DDBJ whole genome shotgun (WGS) entry which is preliminary data.</text>
</comment>
<feature type="domain" description="ABC transmembrane type-1" evidence="8">
    <location>
        <begin position="96"/>
        <end position="297"/>
    </location>
</feature>
<dbReference type="PROSITE" id="PS50928">
    <property type="entry name" value="ABC_TM1"/>
    <property type="match status" value="1"/>
</dbReference>
<comment type="similarity">
    <text evidence="7">Belongs to the binding-protein-dependent transport system permease family.</text>
</comment>
<reference evidence="9 10" key="1">
    <citation type="submission" date="2019-01" db="EMBL/GenBank/DDBJ databases">
        <title>Novel species of Nocardioides.</title>
        <authorList>
            <person name="Liu Q."/>
            <person name="X Y.-H."/>
        </authorList>
    </citation>
    <scope>NUCLEOTIDE SEQUENCE [LARGE SCALE GENOMIC DNA]</scope>
    <source>
        <strain evidence="9 10">HLT2-9</strain>
    </source>
</reference>
<accession>A0A4V1RPJ5</accession>
<evidence type="ECO:0000313" key="9">
    <source>
        <dbReference type="EMBL" id="RYC09577.1"/>
    </source>
</evidence>
<feature type="transmembrane region" description="Helical" evidence="7">
    <location>
        <begin position="100"/>
        <end position="121"/>
    </location>
</feature>
<comment type="subcellular location">
    <subcellularLocation>
        <location evidence="1 7">Cell membrane</location>
        <topology evidence="1 7">Multi-pass membrane protein</topology>
    </subcellularLocation>
</comment>
<evidence type="ECO:0000256" key="5">
    <source>
        <dbReference type="ARBA" id="ARBA00022989"/>
    </source>
</evidence>
<evidence type="ECO:0000256" key="3">
    <source>
        <dbReference type="ARBA" id="ARBA00022475"/>
    </source>
</evidence>
<proteinExistence type="inferred from homology"/>
<keyword evidence="5 7" id="KW-1133">Transmembrane helix</keyword>
<dbReference type="SUPFAM" id="SSF161098">
    <property type="entry name" value="MetI-like"/>
    <property type="match status" value="1"/>
</dbReference>
<feature type="transmembrane region" description="Helical" evidence="7">
    <location>
        <begin position="278"/>
        <end position="297"/>
    </location>
</feature>
<organism evidence="9 10">
    <name type="scientific">Nocardioides zhouii</name>
    <dbReference type="NCBI Taxonomy" id="1168729"/>
    <lineage>
        <taxon>Bacteria</taxon>
        <taxon>Bacillati</taxon>
        <taxon>Actinomycetota</taxon>
        <taxon>Actinomycetes</taxon>
        <taxon>Propionibacteriales</taxon>
        <taxon>Nocardioidaceae</taxon>
        <taxon>Nocardioides</taxon>
    </lineage>
</organism>
<keyword evidence="2 7" id="KW-0813">Transport</keyword>
<dbReference type="Pfam" id="PF00528">
    <property type="entry name" value="BPD_transp_1"/>
    <property type="match status" value="1"/>
</dbReference>
<dbReference type="PANTHER" id="PTHR43744:SF12">
    <property type="entry name" value="ABC TRANSPORTER PERMEASE PROTEIN MG189-RELATED"/>
    <property type="match status" value="1"/>
</dbReference>
<evidence type="ECO:0000313" key="10">
    <source>
        <dbReference type="Proteomes" id="UP000291101"/>
    </source>
</evidence>
<dbReference type="GO" id="GO:0055085">
    <property type="term" value="P:transmembrane transport"/>
    <property type="evidence" value="ECO:0007669"/>
    <property type="project" value="InterPro"/>
</dbReference>
<evidence type="ECO:0000256" key="2">
    <source>
        <dbReference type="ARBA" id="ARBA00022448"/>
    </source>
</evidence>
<dbReference type="CDD" id="cd06261">
    <property type="entry name" value="TM_PBP2"/>
    <property type="match status" value="1"/>
</dbReference>
<dbReference type="RefSeq" id="WP_129427420.1">
    <property type="nucleotide sequence ID" value="NZ_SDWV01000013.1"/>
</dbReference>
<evidence type="ECO:0000256" key="1">
    <source>
        <dbReference type="ARBA" id="ARBA00004651"/>
    </source>
</evidence>
<gene>
    <name evidence="9" type="ORF">EUA94_13560</name>
</gene>
<keyword evidence="4 7" id="KW-0812">Transmembrane</keyword>
<feature type="transmembrane region" description="Helical" evidence="7">
    <location>
        <begin position="128"/>
        <end position="152"/>
    </location>
</feature>
<evidence type="ECO:0000256" key="6">
    <source>
        <dbReference type="ARBA" id="ARBA00023136"/>
    </source>
</evidence>
<dbReference type="GO" id="GO:0005886">
    <property type="term" value="C:plasma membrane"/>
    <property type="evidence" value="ECO:0007669"/>
    <property type="project" value="UniProtKB-SubCell"/>
</dbReference>
<evidence type="ECO:0000259" key="8">
    <source>
        <dbReference type="PROSITE" id="PS50928"/>
    </source>
</evidence>
<dbReference type="EMBL" id="SDWV01000013">
    <property type="protein sequence ID" value="RYC09577.1"/>
    <property type="molecule type" value="Genomic_DNA"/>
</dbReference>